<dbReference type="STRING" id="6526.A0A2C9KS74"/>
<organism evidence="1 2">
    <name type="scientific">Biomphalaria glabrata</name>
    <name type="common">Bloodfluke planorb</name>
    <name type="synonym">Freshwater snail</name>
    <dbReference type="NCBI Taxonomy" id="6526"/>
    <lineage>
        <taxon>Eukaryota</taxon>
        <taxon>Metazoa</taxon>
        <taxon>Spiralia</taxon>
        <taxon>Lophotrochozoa</taxon>
        <taxon>Mollusca</taxon>
        <taxon>Gastropoda</taxon>
        <taxon>Heterobranchia</taxon>
        <taxon>Euthyneura</taxon>
        <taxon>Panpulmonata</taxon>
        <taxon>Hygrophila</taxon>
        <taxon>Lymnaeoidea</taxon>
        <taxon>Planorbidae</taxon>
        <taxon>Biomphalaria</taxon>
    </lineage>
</organism>
<evidence type="ECO:0000313" key="2">
    <source>
        <dbReference type="Proteomes" id="UP000076420"/>
    </source>
</evidence>
<evidence type="ECO:0008006" key="3">
    <source>
        <dbReference type="Google" id="ProtNLM"/>
    </source>
</evidence>
<reference evidence="1" key="1">
    <citation type="submission" date="2020-05" db="UniProtKB">
        <authorList>
            <consortium name="EnsemblMetazoa"/>
        </authorList>
    </citation>
    <scope>IDENTIFICATION</scope>
    <source>
        <strain evidence="1">BB02</strain>
    </source>
</reference>
<gene>
    <name evidence="1" type="primary">106067771</name>
</gene>
<name>A0A2C9KS74_BIOGL</name>
<dbReference type="Proteomes" id="UP000076420">
    <property type="component" value="Unassembled WGS sequence"/>
</dbReference>
<dbReference type="KEGG" id="bgt:106067771"/>
<dbReference type="VEuPathDB" id="VectorBase:BGLAX_045152"/>
<proteinExistence type="predicted"/>
<protein>
    <recommendedName>
        <fullName evidence="3">Rab-GAP TBC domain-containing protein</fullName>
    </recommendedName>
</protein>
<dbReference type="EnsemblMetazoa" id="BGLB022858-RA">
    <property type="protein sequence ID" value="BGLB022858-PA"/>
    <property type="gene ID" value="BGLB022858"/>
</dbReference>
<dbReference type="AlphaFoldDB" id="A0A2C9KS74"/>
<evidence type="ECO:0000313" key="1">
    <source>
        <dbReference type="EnsemblMetazoa" id="BGLB022858-PA"/>
    </source>
</evidence>
<accession>A0A2C9KS74</accession>
<sequence length="115" mass="13176">MYGTSVVIDLTFPLLGYLKFDTLLYVWDQYILGLNVPGFSAEWMAVVIATVLGLEHDKLKECQSPLAMETVLNRDSPLLTVQQFQFQVKRYHYRELFAMLTADQKSAMPVLDPTQ</sequence>
<dbReference type="VEuPathDB" id="VectorBase:BGLB022858"/>